<dbReference type="OrthoDB" id="8871637at2"/>
<dbReference type="Pfam" id="PF07695">
    <property type="entry name" value="7TMR-DISM_7TM"/>
    <property type="match status" value="1"/>
</dbReference>
<accession>A0A4Z0C4J7</accession>
<dbReference type="InterPro" id="IPR011623">
    <property type="entry name" value="7TMR_DISM_rcpt_extracell_dom1"/>
</dbReference>
<sequence length="625" mass="67773">MPHFKLMAVPDRQAGKCMPRGLAARALRLAAATGLLLSFAAGGQQPAPEVQQRRTAGEVVLTDDAGSLSAGPLAQVWLDETGGAGIEQVLQPGVHFEPEQADTVHPLRPGAAVWMRLRLLRAEGEQRQWLLVFANPLLDEVSVWQMDDSGRWRVQTAGDRVPVDRWPEAGRYPVFRLELPAGQPREVYAQVRSAIRTSVPVRLSTDVAHNQRQQLEYLGLGSAFGALVLLIVACVAQGWAYRDRAWAGYAIYAGLSTLCVMAYTGVAGHLLWPSARAWADAAPGVLAFLSAGAAVLFVRDLTAVPARNRMLGRATGICGWLAVPLAPAYLLFERKLALDTLSVYLALVAALNVAVAWMAWRRRDVVGLWVLFAYVPLAAAVTAAMLRLLGWLPASFVAQYAVVAAIVLEVPLLLVALSIRSRERHGAHVREQALATQDALTGLIAQHLFQDQLQQVVSRFKHDREDAAIVFIDLVNHARIKAQHGQTVAEQSLLRSVIKLRRLVRDVDTVSRIGEARFALIMEGVRSRAVITDRAARLIAAGLMPLQGLKPEVTLQFHAAAVLLCENPVEAGELPEALGALLGSMSPRTRRPIRFLDPPDTQPIPIQTDTSGGPGSDSELLPASG</sequence>
<dbReference type="SUPFAM" id="SSF55073">
    <property type="entry name" value="Nucleotide cyclase"/>
    <property type="match status" value="1"/>
</dbReference>
<dbReference type="Proteomes" id="UP000298180">
    <property type="component" value="Unassembled WGS sequence"/>
</dbReference>
<dbReference type="SMART" id="SM00267">
    <property type="entry name" value="GGDEF"/>
    <property type="match status" value="1"/>
</dbReference>
<proteinExistence type="predicted"/>
<feature type="transmembrane region" description="Helical" evidence="2">
    <location>
        <begin position="341"/>
        <end position="360"/>
    </location>
</feature>
<evidence type="ECO:0000256" key="2">
    <source>
        <dbReference type="SAM" id="Phobius"/>
    </source>
</evidence>
<organism evidence="4 5">
    <name type="scientific">Ramlibacter henchirensis</name>
    <dbReference type="NCBI Taxonomy" id="204072"/>
    <lineage>
        <taxon>Bacteria</taxon>
        <taxon>Pseudomonadati</taxon>
        <taxon>Pseudomonadota</taxon>
        <taxon>Betaproteobacteria</taxon>
        <taxon>Burkholderiales</taxon>
        <taxon>Comamonadaceae</taxon>
        <taxon>Ramlibacter</taxon>
    </lineage>
</organism>
<evidence type="ECO:0000256" key="1">
    <source>
        <dbReference type="SAM" id="MobiDB-lite"/>
    </source>
</evidence>
<evidence type="ECO:0000313" key="5">
    <source>
        <dbReference type="Proteomes" id="UP000298180"/>
    </source>
</evidence>
<feature type="transmembrane region" description="Helical" evidence="2">
    <location>
        <begin position="310"/>
        <end position="329"/>
    </location>
</feature>
<dbReference type="PANTHER" id="PTHR44757:SF2">
    <property type="entry name" value="BIOFILM ARCHITECTURE MAINTENANCE PROTEIN MBAA"/>
    <property type="match status" value="1"/>
</dbReference>
<dbReference type="Pfam" id="PF07696">
    <property type="entry name" value="7TMR-DISMED2"/>
    <property type="match status" value="1"/>
</dbReference>
<dbReference type="InterPro" id="IPR029787">
    <property type="entry name" value="Nucleotide_cyclase"/>
</dbReference>
<dbReference type="InterPro" id="IPR000160">
    <property type="entry name" value="GGDEF_dom"/>
</dbReference>
<feature type="transmembrane region" description="Helical" evidence="2">
    <location>
        <begin position="396"/>
        <end position="417"/>
    </location>
</feature>
<evidence type="ECO:0000313" key="4">
    <source>
        <dbReference type="EMBL" id="TFZ06483.1"/>
    </source>
</evidence>
<dbReference type="Pfam" id="PF00990">
    <property type="entry name" value="GGDEF"/>
    <property type="match status" value="1"/>
</dbReference>
<dbReference type="InterPro" id="IPR043128">
    <property type="entry name" value="Rev_trsase/Diguanyl_cyclase"/>
</dbReference>
<gene>
    <name evidence="4" type="ORF">EZ313_07555</name>
</gene>
<name>A0A4Z0C4J7_9BURK</name>
<protein>
    <submittedName>
        <fullName evidence="4">Diguanylate cyclase</fullName>
    </submittedName>
</protein>
<keyword evidence="5" id="KW-1185">Reference proteome</keyword>
<dbReference type="AlphaFoldDB" id="A0A4Z0C4J7"/>
<dbReference type="InterPro" id="IPR011622">
    <property type="entry name" value="7TMR_DISM_rcpt_extracell_dom2"/>
</dbReference>
<dbReference type="NCBIfam" id="TIGR00254">
    <property type="entry name" value="GGDEF"/>
    <property type="match status" value="1"/>
</dbReference>
<dbReference type="Gene3D" id="2.60.40.2380">
    <property type="match status" value="1"/>
</dbReference>
<keyword evidence="2" id="KW-0812">Transmembrane</keyword>
<feature type="region of interest" description="Disordered" evidence="1">
    <location>
        <begin position="589"/>
        <end position="625"/>
    </location>
</feature>
<dbReference type="InterPro" id="IPR052155">
    <property type="entry name" value="Biofilm_reg_signaling"/>
</dbReference>
<comment type="caution">
    <text evidence="4">The sequence shown here is derived from an EMBL/GenBank/DDBJ whole genome shotgun (WGS) entry which is preliminary data.</text>
</comment>
<keyword evidence="2" id="KW-0472">Membrane</keyword>
<dbReference type="PANTHER" id="PTHR44757">
    <property type="entry name" value="DIGUANYLATE CYCLASE DGCP"/>
    <property type="match status" value="1"/>
</dbReference>
<feature type="transmembrane region" description="Helical" evidence="2">
    <location>
        <begin position="367"/>
        <end position="390"/>
    </location>
</feature>
<dbReference type="EMBL" id="SMLM01000001">
    <property type="protein sequence ID" value="TFZ06483.1"/>
    <property type="molecule type" value="Genomic_DNA"/>
</dbReference>
<keyword evidence="2" id="KW-1133">Transmembrane helix</keyword>
<feature type="domain" description="GGDEF" evidence="3">
    <location>
        <begin position="425"/>
        <end position="596"/>
    </location>
</feature>
<evidence type="ECO:0000259" key="3">
    <source>
        <dbReference type="SMART" id="SM00267"/>
    </source>
</evidence>
<feature type="transmembrane region" description="Helical" evidence="2">
    <location>
        <begin position="278"/>
        <end position="298"/>
    </location>
</feature>
<feature type="transmembrane region" description="Helical" evidence="2">
    <location>
        <begin position="217"/>
        <end position="237"/>
    </location>
</feature>
<reference evidence="4 5" key="1">
    <citation type="submission" date="2019-03" db="EMBL/GenBank/DDBJ databases">
        <title>Ramlibacter henchirensis DSM 14656, whole genome shotgun sequence.</title>
        <authorList>
            <person name="Zhang X."/>
            <person name="Feng G."/>
            <person name="Zhu H."/>
        </authorList>
    </citation>
    <scope>NUCLEOTIDE SEQUENCE [LARGE SCALE GENOMIC DNA]</scope>
    <source>
        <strain evidence="4 5">DSM 14656</strain>
    </source>
</reference>
<dbReference type="Gene3D" id="3.30.70.270">
    <property type="match status" value="1"/>
</dbReference>
<feature type="transmembrane region" description="Helical" evidence="2">
    <location>
        <begin position="249"/>
        <end position="272"/>
    </location>
</feature>